<dbReference type="EMBL" id="BMQN01000038">
    <property type="protein sequence ID" value="GGS11688.1"/>
    <property type="molecule type" value="Genomic_DNA"/>
</dbReference>
<proteinExistence type="predicted"/>
<gene>
    <name evidence="1" type="ORF">GCM10008960_41950</name>
</gene>
<evidence type="ECO:0000313" key="1">
    <source>
        <dbReference type="EMBL" id="GGS11688.1"/>
    </source>
</evidence>
<organism evidence="1 2">
    <name type="scientific">Deinococcus sedimenti</name>
    <dbReference type="NCBI Taxonomy" id="1867090"/>
    <lineage>
        <taxon>Bacteria</taxon>
        <taxon>Thermotogati</taxon>
        <taxon>Deinococcota</taxon>
        <taxon>Deinococci</taxon>
        <taxon>Deinococcales</taxon>
        <taxon>Deinococcaceae</taxon>
        <taxon>Deinococcus</taxon>
    </lineage>
</organism>
<dbReference type="Proteomes" id="UP000644548">
    <property type="component" value="Unassembled WGS sequence"/>
</dbReference>
<evidence type="ECO:0000313" key="2">
    <source>
        <dbReference type="Proteomes" id="UP000644548"/>
    </source>
</evidence>
<sequence length="48" mass="5570">MDEDLRADAWRAWRDDLIMDGRSLDDAEDWLDMVFVQQVSGQNGVQLS</sequence>
<name>A0ABQ2SCC9_9DEIO</name>
<protein>
    <submittedName>
        <fullName evidence="1">Uncharacterized protein</fullName>
    </submittedName>
</protein>
<reference evidence="2" key="1">
    <citation type="journal article" date="2019" name="Int. J. Syst. Evol. Microbiol.">
        <title>The Global Catalogue of Microorganisms (GCM) 10K type strain sequencing project: providing services to taxonomists for standard genome sequencing and annotation.</title>
        <authorList>
            <consortium name="The Broad Institute Genomics Platform"/>
            <consortium name="The Broad Institute Genome Sequencing Center for Infectious Disease"/>
            <person name="Wu L."/>
            <person name="Ma J."/>
        </authorList>
    </citation>
    <scope>NUCLEOTIDE SEQUENCE [LARGE SCALE GENOMIC DNA]</scope>
    <source>
        <strain evidence="2">JCM 31405</strain>
    </source>
</reference>
<accession>A0ABQ2SCC9</accession>
<comment type="caution">
    <text evidence="1">The sequence shown here is derived from an EMBL/GenBank/DDBJ whole genome shotgun (WGS) entry which is preliminary data.</text>
</comment>
<keyword evidence="2" id="KW-1185">Reference proteome</keyword>